<comment type="caution">
    <text evidence="2">The sequence shown here is derived from an EMBL/GenBank/DDBJ whole genome shotgun (WGS) entry which is preliminary data.</text>
</comment>
<reference evidence="2 3" key="1">
    <citation type="submission" date="2018-06" db="EMBL/GenBank/DDBJ databases">
        <title>Comparative genomics reveals the genomic features of Rhizophagus irregularis, R. cerebriforme, R. diaphanum and Gigaspora rosea, and their symbiotic lifestyle signature.</title>
        <authorList>
            <person name="Morin E."/>
            <person name="San Clemente H."/>
            <person name="Chen E.C.H."/>
            <person name="De La Providencia I."/>
            <person name="Hainaut M."/>
            <person name="Kuo A."/>
            <person name="Kohler A."/>
            <person name="Murat C."/>
            <person name="Tang N."/>
            <person name="Roy S."/>
            <person name="Loubradou J."/>
            <person name="Henrissat B."/>
            <person name="Grigoriev I.V."/>
            <person name="Corradi N."/>
            <person name="Roux C."/>
            <person name="Martin F.M."/>
        </authorList>
    </citation>
    <scope>NUCLEOTIDE SEQUENCE [LARGE SCALE GENOMIC DNA]</scope>
    <source>
        <strain evidence="2 3">DAOM 227022</strain>
    </source>
</reference>
<evidence type="ECO:0000256" key="1">
    <source>
        <dbReference type="SAM" id="MobiDB-lite"/>
    </source>
</evidence>
<feature type="region of interest" description="Disordered" evidence="1">
    <location>
        <begin position="75"/>
        <end position="97"/>
    </location>
</feature>
<dbReference type="EMBL" id="QKYT01000225">
    <property type="protein sequence ID" value="RIA89306.1"/>
    <property type="molecule type" value="Genomic_DNA"/>
</dbReference>
<dbReference type="AlphaFoldDB" id="A0A397SXA9"/>
<evidence type="ECO:0000313" key="2">
    <source>
        <dbReference type="EMBL" id="RIA89306.1"/>
    </source>
</evidence>
<protein>
    <submittedName>
        <fullName evidence="2">Uncharacterized protein</fullName>
    </submittedName>
</protein>
<feature type="compositionally biased region" description="Polar residues" evidence="1">
    <location>
        <begin position="75"/>
        <end position="84"/>
    </location>
</feature>
<dbReference type="Proteomes" id="UP000265703">
    <property type="component" value="Unassembled WGS sequence"/>
</dbReference>
<sequence>MEQNNNDVAEQKINLEYTNLVETMDVKTQKDITGQQSLAELGSHVQHNNTIPEHQSKQSSVRDIIGPPCQSQIQFASSSTSNQGNHEDDATSQNLKVQQSVTQTQCAADNIDIKVEPVIDSVKNIAIESQTGNNSLKSSTLQSVPSSSQANSAVEQSNESNESILNLSNSQVTTATMPKISVTQENETTKSPHIQTISKSTPKSNVTVYTKDSNDYTKLADRSKSMF</sequence>
<feature type="compositionally biased region" description="Low complexity" evidence="1">
    <location>
        <begin position="135"/>
        <end position="149"/>
    </location>
</feature>
<keyword evidence="3" id="KW-1185">Reference proteome</keyword>
<feature type="region of interest" description="Disordered" evidence="1">
    <location>
        <begin position="181"/>
        <end position="205"/>
    </location>
</feature>
<accession>A0A397SXA9</accession>
<evidence type="ECO:0000313" key="3">
    <source>
        <dbReference type="Proteomes" id="UP000265703"/>
    </source>
</evidence>
<feature type="region of interest" description="Disordered" evidence="1">
    <location>
        <begin position="133"/>
        <end position="163"/>
    </location>
</feature>
<proteinExistence type="predicted"/>
<gene>
    <name evidence="2" type="ORF">C1645_204301</name>
</gene>
<name>A0A397SXA9_9GLOM</name>
<organism evidence="2 3">
    <name type="scientific">Glomus cerebriforme</name>
    <dbReference type="NCBI Taxonomy" id="658196"/>
    <lineage>
        <taxon>Eukaryota</taxon>
        <taxon>Fungi</taxon>
        <taxon>Fungi incertae sedis</taxon>
        <taxon>Mucoromycota</taxon>
        <taxon>Glomeromycotina</taxon>
        <taxon>Glomeromycetes</taxon>
        <taxon>Glomerales</taxon>
        <taxon>Glomeraceae</taxon>
        <taxon>Glomus</taxon>
    </lineage>
</organism>